<reference evidence="3" key="1">
    <citation type="submission" date="2020-09" db="EMBL/GenBank/DDBJ databases">
        <title>Sphingomonas sp., a new species isolated from pork steak.</title>
        <authorList>
            <person name="Heidler von Heilborn D."/>
        </authorList>
    </citation>
    <scope>NUCLEOTIDE SEQUENCE [LARGE SCALE GENOMIC DNA]</scope>
</reference>
<dbReference type="KEGG" id="sari:H5J25_09905"/>
<name>A0A974NS60_9SPHN</name>
<evidence type="ECO:0000256" key="1">
    <source>
        <dbReference type="SAM" id="SignalP"/>
    </source>
</evidence>
<dbReference type="InterPro" id="IPR007433">
    <property type="entry name" value="DUF481"/>
</dbReference>
<organism evidence="2 3">
    <name type="scientific">Sphingomonas aliaeris</name>
    <dbReference type="NCBI Taxonomy" id="2759526"/>
    <lineage>
        <taxon>Bacteria</taxon>
        <taxon>Pseudomonadati</taxon>
        <taxon>Pseudomonadota</taxon>
        <taxon>Alphaproteobacteria</taxon>
        <taxon>Sphingomonadales</taxon>
        <taxon>Sphingomonadaceae</taxon>
        <taxon>Sphingomonas</taxon>
    </lineage>
</organism>
<dbReference type="Proteomes" id="UP000595894">
    <property type="component" value="Chromosome"/>
</dbReference>
<sequence length="300" mass="32591">MRKPRFLLAFLIAPCLIGNAEETEIPSPIRAMLDAAIASGNPSEVAIVEKYARGAVPESAKAISAVADTWRHDREAARTAQIRAAGPFDLWKGNAQIGGYLTTGNTENIGVTGALDLTRESLFWRHKLRVSADYQESLGLVSRERYQASYEPNFKFSPRGYVYGAAQYESDRFLGYDDRISASVGAGYTAIKAPSATLNLELGPAFRHTSFTDATHERSLAARGSLDFDWKLSNAVSLTQNASAYVQHYNSTVTGTTALNAKLIGPLAAKLSYSVQYESMPPIGRVGTDTTSRASLVYSF</sequence>
<dbReference type="EMBL" id="CP061035">
    <property type="protein sequence ID" value="QQV75918.1"/>
    <property type="molecule type" value="Genomic_DNA"/>
</dbReference>
<feature type="chain" id="PRO_5037355407" evidence="1">
    <location>
        <begin position="21"/>
        <end position="300"/>
    </location>
</feature>
<proteinExistence type="predicted"/>
<protein>
    <submittedName>
        <fullName evidence="2">DUF481 domain-containing protein</fullName>
    </submittedName>
</protein>
<feature type="signal peptide" evidence="1">
    <location>
        <begin position="1"/>
        <end position="20"/>
    </location>
</feature>
<gene>
    <name evidence="2" type="ORF">H5J25_09905</name>
</gene>
<keyword evidence="1" id="KW-0732">Signal</keyword>
<dbReference type="RefSeq" id="WP_202090569.1">
    <property type="nucleotide sequence ID" value="NZ_CP061035.1"/>
</dbReference>
<evidence type="ECO:0000313" key="3">
    <source>
        <dbReference type="Proteomes" id="UP000595894"/>
    </source>
</evidence>
<accession>A0A974NS60</accession>
<dbReference type="Pfam" id="PF04338">
    <property type="entry name" value="DUF481"/>
    <property type="match status" value="1"/>
</dbReference>
<dbReference type="AlphaFoldDB" id="A0A974NS60"/>
<evidence type="ECO:0000313" key="2">
    <source>
        <dbReference type="EMBL" id="QQV75918.1"/>
    </source>
</evidence>
<keyword evidence="3" id="KW-1185">Reference proteome</keyword>